<organism evidence="5 6">
    <name type="scientific">Fuerstiella marisgermanici</name>
    <dbReference type="NCBI Taxonomy" id="1891926"/>
    <lineage>
        <taxon>Bacteria</taxon>
        <taxon>Pseudomonadati</taxon>
        <taxon>Planctomycetota</taxon>
        <taxon>Planctomycetia</taxon>
        <taxon>Planctomycetales</taxon>
        <taxon>Planctomycetaceae</taxon>
        <taxon>Fuerstiella</taxon>
    </lineage>
</organism>
<dbReference type="GO" id="GO:0004065">
    <property type="term" value="F:arylsulfatase activity"/>
    <property type="evidence" value="ECO:0007669"/>
    <property type="project" value="TreeGrafter"/>
</dbReference>
<dbReference type="PANTHER" id="PTHR42693:SF53">
    <property type="entry name" value="ENDO-4-O-SULFATASE"/>
    <property type="match status" value="1"/>
</dbReference>
<dbReference type="Gene3D" id="3.40.720.10">
    <property type="entry name" value="Alkaline Phosphatase, subunit A"/>
    <property type="match status" value="1"/>
</dbReference>
<dbReference type="GO" id="GO:0047753">
    <property type="term" value="F:choline-sulfatase activity"/>
    <property type="evidence" value="ECO:0007669"/>
    <property type="project" value="UniProtKB-EC"/>
</dbReference>
<gene>
    <name evidence="5" type="primary">betC_6</name>
    <name evidence="5" type="ORF">Fuma_01790</name>
</gene>
<evidence type="ECO:0000256" key="2">
    <source>
        <dbReference type="ARBA" id="ARBA00022801"/>
    </source>
</evidence>
<dbReference type="InterPro" id="IPR000917">
    <property type="entry name" value="Sulfatase_N"/>
</dbReference>
<name>A0A1P8WDS3_9PLAN</name>
<keyword evidence="2 5" id="KW-0378">Hydrolase</keyword>
<sequence length="499" mass="56368" precursor="true">MTAILPCVRQLLAICLTVVSASVAAERPNIVWIVVDDMSANFSCYGETAIQTPNVDQLARDGVRFTNAYVTAPVCSTCRSAFITGMYQTSIGAHHHRSGRGEKKIRLPKYIKLVPQMFQDAGYHTSLGSWPNTRKGRLGKTDYNFEWDEAVYNGNDWATRKDGQPFFHQIQTPGGKRRGGTLASARRFQKKCEEIFGSATPVSKVTLPPYYPNDPVLLEDWAAYLDCCRYTDKLVGEVVARLKDEGLLDSTVILFMTDHGISHARGKQFLYDEGIHVPLVIKGPGITAGDTRNDLVEHIDIAALSLNLAGIPIPEYMQARDILAADYQPRDAVFSARDRCDETVEHLRSVRTKRFKYIRNFLPQRPMLQPCAYKDAKSILIALREAHKNGELNDLQEKLLFSEPRPPEELYDLQTDPHELDNLADDPKHAATLTELRQRLDDWMEATNDLGREPESTEMFDSDMQVYVDGLRNRKQDPAHLQTILDNIALMKRWAAEGK</sequence>
<dbReference type="SUPFAM" id="SSF53649">
    <property type="entry name" value="Alkaline phosphatase-like"/>
    <property type="match status" value="1"/>
</dbReference>
<dbReference type="InterPro" id="IPR017850">
    <property type="entry name" value="Alkaline_phosphatase_core_sf"/>
</dbReference>
<feature type="signal peptide" evidence="3">
    <location>
        <begin position="1"/>
        <end position="25"/>
    </location>
</feature>
<protein>
    <submittedName>
        <fullName evidence="5">Choline-sulfatase</fullName>
        <ecNumber evidence="5">3.1.6.6</ecNumber>
    </submittedName>
</protein>
<feature type="chain" id="PRO_5010344429" evidence="3">
    <location>
        <begin position="26"/>
        <end position="499"/>
    </location>
</feature>
<dbReference type="OrthoDB" id="9763613at2"/>
<comment type="similarity">
    <text evidence="1">Belongs to the sulfatase family.</text>
</comment>
<reference evidence="5 6" key="1">
    <citation type="journal article" date="2016" name="Front. Microbiol.">
        <title>Fuerstia marisgermanicae gen. nov., sp. nov., an Unusual Member of the Phylum Planctomycetes from the German Wadden Sea.</title>
        <authorList>
            <person name="Kohn T."/>
            <person name="Heuer A."/>
            <person name="Jogler M."/>
            <person name="Vollmers J."/>
            <person name="Boedeker C."/>
            <person name="Bunk B."/>
            <person name="Rast P."/>
            <person name="Borchert D."/>
            <person name="Glockner I."/>
            <person name="Freese H.M."/>
            <person name="Klenk H.P."/>
            <person name="Overmann J."/>
            <person name="Kaster A.K."/>
            <person name="Rohde M."/>
            <person name="Wiegand S."/>
            <person name="Jogler C."/>
        </authorList>
    </citation>
    <scope>NUCLEOTIDE SEQUENCE [LARGE SCALE GENOMIC DNA]</scope>
    <source>
        <strain evidence="5 6">NH11</strain>
    </source>
</reference>
<dbReference type="KEGG" id="fmr:Fuma_01790"/>
<dbReference type="Pfam" id="PF00884">
    <property type="entry name" value="Sulfatase"/>
    <property type="match status" value="1"/>
</dbReference>
<evidence type="ECO:0000259" key="4">
    <source>
        <dbReference type="Pfam" id="PF00884"/>
    </source>
</evidence>
<evidence type="ECO:0000256" key="3">
    <source>
        <dbReference type="SAM" id="SignalP"/>
    </source>
</evidence>
<keyword evidence="3" id="KW-0732">Signal</keyword>
<dbReference type="InterPro" id="IPR050738">
    <property type="entry name" value="Sulfatase"/>
</dbReference>
<dbReference type="CDD" id="cd16027">
    <property type="entry name" value="SGSH"/>
    <property type="match status" value="1"/>
</dbReference>
<dbReference type="RefSeq" id="WP_077023840.1">
    <property type="nucleotide sequence ID" value="NZ_CP017641.1"/>
</dbReference>
<proteinExistence type="inferred from homology"/>
<dbReference type="Proteomes" id="UP000187735">
    <property type="component" value="Chromosome"/>
</dbReference>
<keyword evidence="6" id="KW-1185">Reference proteome</keyword>
<feature type="domain" description="Sulfatase N-terminal" evidence="4">
    <location>
        <begin position="28"/>
        <end position="311"/>
    </location>
</feature>
<dbReference type="PANTHER" id="PTHR42693">
    <property type="entry name" value="ARYLSULFATASE FAMILY MEMBER"/>
    <property type="match status" value="1"/>
</dbReference>
<dbReference type="AlphaFoldDB" id="A0A1P8WDS3"/>
<dbReference type="EC" id="3.1.6.6" evidence="5"/>
<evidence type="ECO:0000313" key="5">
    <source>
        <dbReference type="EMBL" id="APZ92181.1"/>
    </source>
</evidence>
<dbReference type="STRING" id="1891926.Fuma_01790"/>
<evidence type="ECO:0000256" key="1">
    <source>
        <dbReference type="ARBA" id="ARBA00008779"/>
    </source>
</evidence>
<evidence type="ECO:0000313" key="6">
    <source>
        <dbReference type="Proteomes" id="UP000187735"/>
    </source>
</evidence>
<accession>A0A1P8WDS3</accession>
<dbReference type="EMBL" id="CP017641">
    <property type="protein sequence ID" value="APZ92181.1"/>
    <property type="molecule type" value="Genomic_DNA"/>
</dbReference>